<dbReference type="RefSeq" id="WP_190785080.1">
    <property type="nucleotide sequence ID" value="NZ_JACWZZ010000003.1"/>
</dbReference>
<proteinExistence type="predicted"/>
<dbReference type="Gene3D" id="1.25.10.10">
    <property type="entry name" value="Leucine-rich Repeat Variant"/>
    <property type="match status" value="1"/>
</dbReference>
<evidence type="ECO:0000313" key="1">
    <source>
        <dbReference type="EMBL" id="MBD2716092.1"/>
    </source>
</evidence>
<reference evidence="1 2" key="1">
    <citation type="submission" date="2020-09" db="EMBL/GenBank/DDBJ databases">
        <authorList>
            <person name="Kim M.K."/>
        </authorList>
    </citation>
    <scope>NUCLEOTIDE SEQUENCE [LARGE SCALE GENOMIC DNA]</scope>
    <source>
        <strain evidence="1 2">BT646</strain>
    </source>
</reference>
<dbReference type="SUPFAM" id="SSF48371">
    <property type="entry name" value="ARM repeat"/>
    <property type="match status" value="1"/>
</dbReference>
<dbReference type="InterPro" id="IPR011989">
    <property type="entry name" value="ARM-like"/>
</dbReference>
<evidence type="ECO:0000313" key="2">
    <source>
        <dbReference type="Proteomes" id="UP000642468"/>
    </source>
</evidence>
<gene>
    <name evidence="1" type="ORF">IC231_13690</name>
</gene>
<accession>A0ABR8JGW0</accession>
<keyword evidence="2" id="KW-1185">Reference proteome</keyword>
<protein>
    <submittedName>
        <fullName evidence="1">HEAT repeat domain-containing protein</fullName>
    </submittedName>
</protein>
<dbReference type="Proteomes" id="UP000642468">
    <property type="component" value="Unassembled WGS sequence"/>
</dbReference>
<sequence>MTVKEALEHLRSPDTEEQLAALRTLSSLEEMPDLYDITVENLSSTEHGVVFFSLDMQIRKYAAQVRRDAELLTPQLIQLLTTGDGPVVDRAIWALSLTGENSINELIRCIASSTDEHSREACTWALGRNAHIRQYPMLVVTTLRGLLQDKNPHIQYAALNALMDMSPLRPFEKMASDAYNFEPVYTELEVTAQALLKAHIFDAAWIERYLGLLHNRHKPSC</sequence>
<dbReference type="EMBL" id="JACWZZ010000003">
    <property type="protein sequence ID" value="MBD2716092.1"/>
    <property type="molecule type" value="Genomic_DNA"/>
</dbReference>
<name>A0ABR8JGW0_9BACT</name>
<dbReference type="InterPro" id="IPR016024">
    <property type="entry name" value="ARM-type_fold"/>
</dbReference>
<comment type="caution">
    <text evidence="1">The sequence shown here is derived from an EMBL/GenBank/DDBJ whole genome shotgun (WGS) entry which is preliminary data.</text>
</comment>
<organism evidence="1 2">
    <name type="scientific">Hymenobacter duratus</name>
    <dbReference type="NCBI Taxonomy" id="2771356"/>
    <lineage>
        <taxon>Bacteria</taxon>
        <taxon>Pseudomonadati</taxon>
        <taxon>Bacteroidota</taxon>
        <taxon>Cytophagia</taxon>
        <taxon>Cytophagales</taxon>
        <taxon>Hymenobacteraceae</taxon>
        <taxon>Hymenobacter</taxon>
    </lineage>
</organism>